<reference evidence="2" key="1">
    <citation type="submission" date="2019-09" db="EMBL/GenBank/DDBJ databases">
        <title>Draft genome information of white flower Hibiscus syriacus.</title>
        <authorList>
            <person name="Kim Y.-M."/>
        </authorList>
    </citation>
    <scope>NUCLEOTIDE SEQUENCE [LARGE SCALE GENOMIC DNA]</scope>
    <source>
        <strain evidence="2">YM2019G1</strain>
    </source>
</reference>
<evidence type="ECO:0000259" key="1">
    <source>
        <dbReference type="Pfam" id="PF13456"/>
    </source>
</evidence>
<keyword evidence="3" id="KW-1185">Reference proteome</keyword>
<sequence>MFQDFIFEAELLEIGLRGDEYTWKQGRILKRLDWCLFNEGCAKLFPMALVTHLARVGFNHCPLLFHAPKLSGRAEDRPFCFIAAWQEHPDFANLVREEWEDKLNVLANIEIFKLKNLKRNLMKFWHKRKAYGCKNHDSNGDPQWIPPPSAWVKTNVDGSRDIQDGYAACGRAIRDSNGNWLIGFAKAVGICSVLEAELWGEFEGLLHAWRLGKRQAILETDSADAYRLLIRNSPKVASPTIIMHILELLERQWKVEIKHIRRDANKIADSLATMAQKKEFAGLIFETPPEAILSILQEDGAMMRL</sequence>
<dbReference type="InterPro" id="IPR053151">
    <property type="entry name" value="RNase_H-like"/>
</dbReference>
<dbReference type="InterPro" id="IPR002156">
    <property type="entry name" value="RNaseH_domain"/>
</dbReference>
<dbReference type="CDD" id="cd06222">
    <property type="entry name" value="RNase_H_like"/>
    <property type="match status" value="1"/>
</dbReference>
<dbReference type="PANTHER" id="PTHR47723">
    <property type="entry name" value="OS05G0353850 PROTEIN"/>
    <property type="match status" value="1"/>
</dbReference>
<dbReference type="EMBL" id="VEPZ02001069">
    <property type="protein sequence ID" value="KAE8696076.1"/>
    <property type="molecule type" value="Genomic_DNA"/>
</dbReference>
<dbReference type="Proteomes" id="UP000436088">
    <property type="component" value="Unassembled WGS sequence"/>
</dbReference>
<dbReference type="AlphaFoldDB" id="A0A6A2ZWV0"/>
<accession>A0A6A2ZWV0</accession>
<gene>
    <name evidence="2" type="ORF">F3Y22_tig00110676pilonHSYRG00016</name>
</gene>
<evidence type="ECO:0000313" key="3">
    <source>
        <dbReference type="Proteomes" id="UP000436088"/>
    </source>
</evidence>
<organism evidence="2 3">
    <name type="scientific">Hibiscus syriacus</name>
    <name type="common">Rose of Sharon</name>
    <dbReference type="NCBI Taxonomy" id="106335"/>
    <lineage>
        <taxon>Eukaryota</taxon>
        <taxon>Viridiplantae</taxon>
        <taxon>Streptophyta</taxon>
        <taxon>Embryophyta</taxon>
        <taxon>Tracheophyta</taxon>
        <taxon>Spermatophyta</taxon>
        <taxon>Magnoliopsida</taxon>
        <taxon>eudicotyledons</taxon>
        <taxon>Gunneridae</taxon>
        <taxon>Pentapetalae</taxon>
        <taxon>rosids</taxon>
        <taxon>malvids</taxon>
        <taxon>Malvales</taxon>
        <taxon>Malvaceae</taxon>
        <taxon>Malvoideae</taxon>
        <taxon>Hibiscus</taxon>
    </lineage>
</organism>
<evidence type="ECO:0000313" key="2">
    <source>
        <dbReference type="EMBL" id="KAE8696076.1"/>
    </source>
</evidence>
<dbReference type="InterPro" id="IPR044730">
    <property type="entry name" value="RNase_H-like_dom_plant"/>
</dbReference>
<name>A0A6A2ZWV0_HIBSY</name>
<dbReference type="InterPro" id="IPR012337">
    <property type="entry name" value="RNaseH-like_sf"/>
</dbReference>
<feature type="domain" description="RNase H type-1" evidence="1">
    <location>
        <begin position="155"/>
        <end position="275"/>
    </location>
</feature>
<proteinExistence type="predicted"/>
<dbReference type="GO" id="GO:0004523">
    <property type="term" value="F:RNA-DNA hybrid ribonuclease activity"/>
    <property type="evidence" value="ECO:0007669"/>
    <property type="project" value="InterPro"/>
</dbReference>
<dbReference type="Gene3D" id="3.30.420.10">
    <property type="entry name" value="Ribonuclease H-like superfamily/Ribonuclease H"/>
    <property type="match status" value="1"/>
</dbReference>
<dbReference type="GO" id="GO:0003676">
    <property type="term" value="F:nucleic acid binding"/>
    <property type="evidence" value="ECO:0007669"/>
    <property type="project" value="InterPro"/>
</dbReference>
<dbReference type="SUPFAM" id="SSF53098">
    <property type="entry name" value="Ribonuclease H-like"/>
    <property type="match status" value="1"/>
</dbReference>
<protein>
    <recommendedName>
        <fullName evidence="1">RNase H type-1 domain-containing protein</fullName>
    </recommendedName>
</protein>
<comment type="caution">
    <text evidence="2">The sequence shown here is derived from an EMBL/GenBank/DDBJ whole genome shotgun (WGS) entry which is preliminary data.</text>
</comment>
<dbReference type="InterPro" id="IPR036397">
    <property type="entry name" value="RNaseH_sf"/>
</dbReference>
<dbReference type="Pfam" id="PF13456">
    <property type="entry name" value="RVT_3"/>
    <property type="match status" value="1"/>
</dbReference>
<dbReference type="PANTHER" id="PTHR47723:SF19">
    <property type="entry name" value="POLYNUCLEOTIDYL TRANSFERASE, RIBONUCLEASE H-LIKE SUPERFAMILY PROTEIN"/>
    <property type="match status" value="1"/>
</dbReference>